<name>A0A061QNN9_9CHLO</name>
<gene>
    <name evidence="1" type="ORF">TSPGSL018_30001</name>
</gene>
<reference evidence="1" key="1">
    <citation type="submission" date="2014-05" db="EMBL/GenBank/DDBJ databases">
        <title>The transcriptome of the halophilic microalga Tetraselmis sp. GSL018 isolated from the Great Salt Lake, Utah.</title>
        <authorList>
            <person name="Jinkerson R.E."/>
            <person name="D'Adamo S."/>
            <person name="Posewitz M.C."/>
        </authorList>
    </citation>
    <scope>NUCLEOTIDE SEQUENCE</scope>
    <source>
        <strain evidence="1">GSL018</strain>
    </source>
</reference>
<dbReference type="EMBL" id="GBEZ01027258">
    <property type="protein sequence ID" value="JAC60034.1"/>
    <property type="molecule type" value="Transcribed_RNA"/>
</dbReference>
<sequence length="58" mass="6825">MQSYGREKQEQVLEPYKFQKKRATNRESPLVEVSATSYKLQPADSLTNTERQPFTLLY</sequence>
<organism evidence="1">
    <name type="scientific">Tetraselmis sp. GSL018</name>
    <dbReference type="NCBI Taxonomy" id="582737"/>
    <lineage>
        <taxon>Eukaryota</taxon>
        <taxon>Viridiplantae</taxon>
        <taxon>Chlorophyta</taxon>
        <taxon>core chlorophytes</taxon>
        <taxon>Chlorodendrophyceae</taxon>
        <taxon>Chlorodendrales</taxon>
        <taxon>Chlorodendraceae</taxon>
        <taxon>Tetraselmis</taxon>
    </lineage>
</organism>
<proteinExistence type="predicted"/>
<dbReference type="AlphaFoldDB" id="A0A061QNN9"/>
<protein>
    <submittedName>
        <fullName evidence="1">Uncharacterized protein</fullName>
    </submittedName>
</protein>
<evidence type="ECO:0000313" key="1">
    <source>
        <dbReference type="EMBL" id="JAC60034.1"/>
    </source>
</evidence>
<accession>A0A061QNN9</accession>